<dbReference type="InterPro" id="IPR032465">
    <property type="entry name" value="ACMSD"/>
</dbReference>
<evidence type="ECO:0000313" key="3">
    <source>
        <dbReference type="EMBL" id="GAA4985233.1"/>
    </source>
</evidence>
<sequence length="394" mass="44466">MRDGLRVFDADCHVVYPPDLWQRHLDPAFRDRVRPAPAPGIETVNPLTVDGRYTQHPTILYGRFQRAIGWTTEDMIAKYGPDLVHGGFTGDRVAAALAVEGIDIGVVYGPEFDMWPDGIDPALQAAMARAYNRWGAEMREASGGRVVVSGPIPLTDVSRAVEEIEYAYHHLGTRCFWTRPNLVNHRDLGNRYYDPVYELLQDLDCALATHEFMGLNAVTAGSGRFRTFTEWHAVVHWHETQSAMLSMLCGGVFDRFPRLRCAYMEAGCGWLPSWLHRIDEQLELAGAAEFPGLTRSAVQTFAENCWISCECDDPHVADVVRHLGDRKIVFESDFPHPDSKYPHTLDRFLALSPDDLSPETKARILWDNPMDLYRFADDDLPAHCRTPLPATQEA</sequence>
<dbReference type="PANTHER" id="PTHR21240">
    <property type="entry name" value="2-AMINO-3-CARBOXYLMUCONATE-6-SEMIALDEHYDE DECARBOXYLASE"/>
    <property type="match status" value="1"/>
</dbReference>
<accession>A0ABP9I2T3</accession>
<gene>
    <name evidence="3" type="ORF">GCM10023205_64440</name>
</gene>
<reference evidence="4" key="1">
    <citation type="journal article" date="2019" name="Int. J. Syst. Evol. Microbiol.">
        <title>The Global Catalogue of Microorganisms (GCM) 10K type strain sequencing project: providing services to taxonomists for standard genome sequencing and annotation.</title>
        <authorList>
            <consortium name="The Broad Institute Genomics Platform"/>
            <consortium name="The Broad Institute Genome Sequencing Center for Infectious Disease"/>
            <person name="Wu L."/>
            <person name="Ma J."/>
        </authorList>
    </citation>
    <scope>NUCLEOTIDE SEQUENCE [LARGE SCALE GENOMIC DNA]</scope>
    <source>
        <strain evidence="4">JCM 17986</strain>
    </source>
</reference>
<dbReference type="Pfam" id="PF04909">
    <property type="entry name" value="Amidohydro_2"/>
    <property type="match status" value="1"/>
</dbReference>
<dbReference type="InterPro" id="IPR032466">
    <property type="entry name" value="Metal_Hydrolase"/>
</dbReference>
<keyword evidence="4" id="KW-1185">Reference proteome</keyword>
<dbReference type="Gene3D" id="3.20.20.140">
    <property type="entry name" value="Metal-dependent hydrolases"/>
    <property type="match status" value="1"/>
</dbReference>
<dbReference type="EMBL" id="BAABHS010000029">
    <property type="protein sequence ID" value="GAA4985233.1"/>
    <property type="molecule type" value="Genomic_DNA"/>
</dbReference>
<evidence type="ECO:0000256" key="1">
    <source>
        <dbReference type="ARBA" id="ARBA00023239"/>
    </source>
</evidence>
<dbReference type="PANTHER" id="PTHR21240:SF28">
    <property type="entry name" value="ISO-OROTATE DECARBOXYLASE (EUROFUNG)"/>
    <property type="match status" value="1"/>
</dbReference>
<keyword evidence="1" id="KW-0456">Lyase</keyword>
<comment type="caution">
    <text evidence="3">The sequence shown here is derived from an EMBL/GenBank/DDBJ whole genome shotgun (WGS) entry which is preliminary data.</text>
</comment>
<name>A0ABP9I2T3_9ACTN</name>
<evidence type="ECO:0000313" key="4">
    <source>
        <dbReference type="Proteomes" id="UP001500466"/>
    </source>
</evidence>
<protein>
    <recommendedName>
        <fullName evidence="2">Amidohydrolase-related domain-containing protein</fullName>
    </recommendedName>
</protein>
<proteinExistence type="predicted"/>
<evidence type="ECO:0000259" key="2">
    <source>
        <dbReference type="Pfam" id="PF04909"/>
    </source>
</evidence>
<dbReference type="RefSeq" id="WP_345679291.1">
    <property type="nucleotide sequence ID" value="NZ_BAABHS010000029.1"/>
</dbReference>
<dbReference type="InterPro" id="IPR006680">
    <property type="entry name" value="Amidohydro-rel"/>
</dbReference>
<feature type="domain" description="Amidohydrolase-related" evidence="2">
    <location>
        <begin position="122"/>
        <end position="375"/>
    </location>
</feature>
<dbReference type="SUPFAM" id="SSF51556">
    <property type="entry name" value="Metallo-dependent hydrolases"/>
    <property type="match status" value="1"/>
</dbReference>
<organism evidence="3 4">
    <name type="scientific">Yinghuangia aomiensis</name>
    <dbReference type="NCBI Taxonomy" id="676205"/>
    <lineage>
        <taxon>Bacteria</taxon>
        <taxon>Bacillati</taxon>
        <taxon>Actinomycetota</taxon>
        <taxon>Actinomycetes</taxon>
        <taxon>Kitasatosporales</taxon>
        <taxon>Streptomycetaceae</taxon>
        <taxon>Yinghuangia</taxon>
    </lineage>
</organism>
<dbReference type="Proteomes" id="UP001500466">
    <property type="component" value="Unassembled WGS sequence"/>
</dbReference>